<feature type="domain" description="GGDEF" evidence="1">
    <location>
        <begin position="166"/>
        <end position="298"/>
    </location>
</feature>
<dbReference type="Pfam" id="PF00990">
    <property type="entry name" value="GGDEF"/>
    <property type="match status" value="1"/>
</dbReference>
<dbReference type="InterPro" id="IPR043128">
    <property type="entry name" value="Rev_trsase/Diguanyl_cyclase"/>
</dbReference>
<dbReference type="FunFam" id="3.30.70.270:FF:000001">
    <property type="entry name" value="Diguanylate cyclase domain protein"/>
    <property type="match status" value="1"/>
</dbReference>
<dbReference type="RefSeq" id="WP_326840583.1">
    <property type="nucleotide sequence ID" value="NZ_SVNY01000005.1"/>
</dbReference>
<dbReference type="EMBL" id="SVNY01000005">
    <property type="protein sequence ID" value="MBE6833909.1"/>
    <property type="molecule type" value="Genomic_DNA"/>
</dbReference>
<proteinExistence type="predicted"/>
<dbReference type="PANTHER" id="PTHR45138">
    <property type="entry name" value="REGULATORY COMPONENTS OF SENSORY TRANSDUCTION SYSTEM"/>
    <property type="match status" value="1"/>
</dbReference>
<dbReference type="InterPro" id="IPR050469">
    <property type="entry name" value="Diguanylate_Cyclase"/>
</dbReference>
<evidence type="ECO:0000259" key="1">
    <source>
        <dbReference type="PROSITE" id="PS50887"/>
    </source>
</evidence>
<dbReference type="SUPFAM" id="SSF55073">
    <property type="entry name" value="Nucleotide cyclase"/>
    <property type="match status" value="1"/>
</dbReference>
<dbReference type="Gene3D" id="3.30.70.270">
    <property type="match status" value="1"/>
</dbReference>
<gene>
    <name evidence="2" type="ORF">E7512_10075</name>
</gene>
<dbReference type="NCBIfam" id="TIGR00254">
    <property type="entry name" value="GGDEF"/>
    <property type="match status" value="1"/>
</dbReference>
<evidence type="ECO:0000313" key="3">
    <source>
        <dbReference type="Proteomes" id="UP000754750"/>
    </source>
</evidence>
<dbReference type="GO" id="GO:1902201">
    <property type="term" value="P:negative regulation of bacterial-type flagellum-dependent cell motility"/>
    <property type="evidence" value="ECO:0007669"/>
    <property type="project" value="TreeGrafter"/>
</dbReference>
<dbReference type="CDD" id="cd01949">
    <property type="entry name" value="GGDEF"/>
    <property type="match status" value="1"/>
</dbReference>
<dbReference type="PANTHER" id="PTHR45138:SF9">
    <property type="entry name" value="DIGUANYLATE CYCLASE DGCM-RELATED"/>
    <property type="match status" value="1"/>
</dbReference>
<dbReference type="Proteomes" id="UP000754750">
    <property type="component" value="Unassembled WGS sequence"/>
</dbReference>
<dbReference type="SMART" id="SM00267">
    <property type="entry name" value="GGDEF"/>
    <property type="match status" value="1"/>
</dbReference>
<sequence length="298" mass="33617">MSKMENPQQLMQFLQQLEKIYNLVRIVDPLAKRVITVSGCNSEMIEDSICYEFWQKNNHCANCVSMRAANENDTFVKIEYNQEKIFMAMATPVVLSGRTHIVEMLKDISETGIVPDLKGKNVAEINQIIENLNQAVITDELTQVYNRRFINEKLPIDLYAAVGNDGVLSAILVDVDDFKQINDTYGHSMGDRVLRRVAEILKNNIQRKGDWAARYGGDEFLVVLPDADRKSAKKIAERIRRQVEQETFELRGSTVSTTISCGVSSAGPRDSASAVDFFDRLDQKLYQSKHSGKNSISG</sequence>
<organism evidence="2 3">
    <name type="scientific">Faecalispora sporosphaeroides</name>
    <dbReference type="NCBI Taxonomy" id="1549"/>
    <lineage>
        <taxon>Bacteria</taxon>
        <taxon>Bacillati</taxon>
        <taxon>Bacillota</taxon>
        <taxon>Clostridia</taxon>
        <taxon>Eubacteriales</taxon>
        <taxon>Oscillospiraceae</taxon>
        <taxon>Faecalispora</taxon>
    </lineage>
</organism>
<dbReference type="GO" id="GO:0005886">
    <property type="term" value="C:plasma membrane"/>
    <property type="evidence" value="ECO:0007669"/>
    <property type="project" value="TreeGrafter"/>
</dbReference>
<protein>
    <submittedName>
        <fullName evidence="2">GGDEF domain-containing protein</fullName>
    </submittedName>
</protein>
<comment type="caution">
    <text evidence="2">The sequence shown here is derived from an EMBL/GenBank/DDBJ whole genome shotgun (WGS) entry which is preliminary data.</text>
</comment>
<name>A0A928Q309_9FIRM</name>
<dbReference type="GO" id="GO:0043709">
    <property type="term" value="P:cell adhesion involved in single-species biofilm formation"/>
    <property type="evidence" value="ECO:0007669"/>
    <property type="project" value="TreeGrafter"/>
</dbReference>
<reference evidence="2" key="1">
    <citation type="submission" date="2019-04" db="EMBL/GenBank/DDBJ databases">
        <title>Evolution of Biomass-Degrading Anaerobic Consortia Revealed by Metagenomics.</title>
        <authorList>
            <person name="Peng X."/>
        </authorList>
    </citation>
    <scope>NUCLEOTIDE SEQUENCE</scope>
    <source>
        <strain evidence="2">SIG551</strain>
    </source>
</reference>
<accession>A0A928Q309</accession>
<dbReference type="InterPro" id="IPR029787">
    <property type="entry name" value="Nucleotide_cyclase"/>
</dbReference>
<evidence type="ECO:0000313" key="2">
    <source>
        <dbReference type="EMBL" id="MBE6833909.1"/>
    </source>
</evidence>
<dbReference type="AlphaFoldDB" id="A0A928Q309"/>
<dbReference type="InterPro" id="IPR000160">
    <property type="entry name" value="GGDEF_dom"/>
</dbReference>
<dbReference type="PROSITE" id="PS50887">
    <property type="entry name" value="GGDEF"/>
    <property type="match status" value="1"/>
</dbReference>
<dbReference type="GO" id="GO:0052621">
    <property type="term" value="F:diguanylate cyclase activity"/>
    <property type="evidence" value="ECO:0007669"/>
    <property type="project" value="TreeGrafter"/>
</dbReference>